<reference evidence="14" key="1">
    <citation type="submission" date="2022-09" db="EMBL/GenBank/DDBJ databases">
        <title>Aureispira anguillicida sp. nov., isolated from Leptocephalus of Japanese eel Anguilla japonica.</title>
        <authorList>
            <person name="Yuasa K."/>
            <person name="Mekata T."/>
            <person name="Ikunari K."/>
        </authorList>
    </citation>
    <scope>NUCLEOTIDE SEQUENCE</scope>
    <source>
        <strain evidence="14">EL160426</strain>
    </source>
</reference>
<evidence type="ECO:0000256" key="2">
    <source>
        <dbReference type="ARBA" id="ARBA00010823"/>
    </source>
</evidence>
<keyword evidence="4" id="KW-0997">Cell inner membrane</keyword>
<dbReference type="GO" id="GO:0004497">
    <property type="term" value="F:monooxygenase activity"/>
    <property type="evidence" value="ECO:0007669"/>
    <property type="project" value="UniProtKB-KW"/>
</dbReference>
<keyword evidence="10" id="KW-0503">Monooxygenase</keyword>
<evidence type="ECO:0000256" key="11">
    <source>
        <dbReference type="ARBA" id="ARBA00023136"/>
    </source>
</evidence>
<evidence type="ECO:0000313" key="15">
    <source>
        <dbReference type="Proteomes" id="UP001060919"/>
    </source>
</evidence>
<dbReference type="InterPro" id="IPR033885">
    <property type="entry name" value="AlkB/XylM"/>
</dbReference>
<keyword evidence="11 12" id="KW-0472">Membrane</keyword>
<feature type="transmembrane region" description="Helical" evidence="12">
    <location>
        <begin position="217"/>
        <end position="246"/>
    </location>
</feature>
<dbReference type="GO" id="GO:0005886">
    <property type="term" value="C:plasma membrane"/>
    <property type="evidence" value="ECO:0007669"/>
    <property type="project" value="UniProtKB-SubCell"/>
</dbReference>
<dbReference type="EMBL" id="AP026867">
    <property type="protein sequence ID" value="BDS12071.1"/>
    <property type="molecule type" value="Genomic_DNA"/>
</dbReference>
<accession>A0A916DU98</accession>
<dbReference type="KEGG" id="aup:AsAng_0027860"/>
<keyword evidence="8" id="KW-0560">Oxidoreductase</keyword>
<protein>
    <submittedName>
        <fullName evidence="14">Alkane 1-monooxygenase</fullName>
    </submittedName>
</protein>
<organism evidence="14 15">
    <name type="scientific">Aureispira anguillae</name>
    <dbReference type="NCBI Taxonomy" id="2864201"/>
    <lineage>
        <taxon>Bacteria</taxon>
        <taxon>Pseudomonadati</taxon>
        <taxon>Bacteroidota</taxon>
        <taxon>Saprospiria</taxon>
        <taxon>Saprospirales</taxon>
        <taxon>Saprospiraceae</taxon>
        <taxon>Aureispira</taxon>
    </lineage>
</organism>
<evidence type="ECO:0000256" key="12">
    <source>
        <dbReference type="SAM" id="Phobius"/>
    </source>
</evidence>
<keyword evidence="5 12" id="KW-0812">Transmembrane</keyword>
<evidence type="ECO:0000256" key="9">
    <source>
        <dbReference type="ARBA" id="ARBA00023004"/>
    </source>
</evidence>
<keyword evidence="7 12" id="KW-1133">Transmembrane helix</keyword>
<dbReference type="GO" id="GO:0046872">
    <property type="term" value="F:metal ion binding"/>
    <property type="evidence" value="ECO:0007669"/>
    <property type="project" value="UniProtKB-KW"/>
</dbReference>
<feature type="transmembrane region" description="Helical" evidence="12">
    <location>
        <begin position="99"/>
        <end position="118"/>
    </location>
</feature>
<evidence type="ECO:0000256" key="4">
    <source>
        <dbReference type="ARBA" id="ARBA00022519"/>
    </source>
</evidence>
<keyword evidence="15" id="KW-1185">Reference proteome</keyword>
<dbReference type="Proteomes" id="UP001060919">
    <property type="component" value="Chromosome"/>
</dbReference>
<evidence type="ECO:0000256" key="8">
    <source>
        <dbReference type="ARBA" id="ARBA00023002"/>
    </source>
</evidence>
<feature type="transmembrane region" description="Helical" evidence="12">
    <location>
        <begin position="318"/>
        <end position="336"/>
    </location>
</feature>
<dbReference type="InterPro" id="IPR005804">
    <property type="entry name" value="FA_desaturase_dom"/>
</dbReference>
<keyword evidence="3" id="KW-1003">Cell membrane</keyword>
<evidence type="ECO:0000256" key="5">
    <source>
        <dbReference type="ARBA" id="ARBA00022692"/>
    </source>
</evidence>
<sequence length="347" mass="40666">MWKDLKYLFAYIIPAIVIHALYYRGIWSYNGVTVSFVLIPLLEAFFPGNSNNLTTSEEQTQASKFFFTLLLYLNVPILLGISYWYFYSIANLPLATYEMVGLTLTVGIYLGGVGINVAHELGHRNQLLPQLLSKILLIPNLYMHFAIEHNHGHHVHIATPQDPASSRFNETIYAFYIRSVVYSYLSAWKIEAKRLQKENKTPFSIYNQMIHFQLIQIGYLTFLVFLFDWAILPFALLAAILGFLMLETVNYIEHYGLQRRQLESGRYEAVQPWHSWNCNHDIGRILLYELTRHSDHHYKSNRQYQILRHFEKAPLLPWGYPTSMLIAMIPPLWFYLMNPRVIKMNHV</sequence>
<keyword evidence="9" id="KW-0408">Iron</keyword>
<evidence type="ECO:0000256" key="7">
    <source>
        <dbReference type="ARBA" id="ARBA00022989"/>
    </source>
</evidence>
<comment type="subcellular location">
    <subcellularLocation>
        <location evidence="1">Cell inner membrane</location>
        <topology evidence="1">Multi-pass membrane protein</topology>
    </subcellularLocation>
</comment>
<evidence type="ECO:0000259" key="13">
    <source>
        <dbReference type="Pfam" id="PF00487"/>
    </source>
</evidence>
<proteinExistence type="inferred from homology"/>
<dbReference type="RefSeq" id="WP_264793190.1">
    <property type="nucleotide sequence ID" value="NZ_AP026867.1"/>
</dbReference>
<evidence type="ECO:0000313" key="14">
    <source>
        <dbReference type="EMBL" id="BDS12071.1"/>
    </source>
</evidence>
<keyword evidence="6" id="KW-0479">Metal-binding</keyword>
<dbReference type="GO" id="GO:0006629">
    <property type="term" value="P:lipid metabolic process"/>
    <property type="evidence" value="ECO:0007669"/>
    <property type="project" value="InterPro"/>
</dbReference>
<evidence type="ECO:0000256" key="6">
    <source>
        <dbReference type="ARBA" id="ARBA00022723"/>
    </source>
</evidence>
<dbReference type="PANTHER" id="PTHR38674:SF1">
    <property type="entry name" value="ALKANE 1-MONOOXYGENASE 1"/>
    <property type="match status" value="1"/>
</dbReference>
<feature type="transmembrane region" description="Helical" evidence="12">
    <location>
        <begin position="66"/>
        <end position="87"/>
    </location>
</feature>
<dbReference type="AlphaFoldDB" id="A0A916DU98"/>
<feature type="transmembrane region" description="Helical" evidence="12">
    <location>
        <begin position="7"/>
        <end position="23"/>
    </location>
</feature>
<dbReference type="PANTHER" id="PTHR38674">
    <property type="entry name" value="ALKANE 1-MONOOXYGENASE 1"/>
    <property type="match status" value="1"/>
</dbReference>
<feature type="domain" description="Fatty acid desaturase" evidence="13">
    <location>
        <begin position="100"/>
        <end position="309"/>
    </location>
</feature>
<gene>
    <name evidence="14" type="ORF">AsAng_0027860</name>
</gene>
<dbReference type="CDD" id="cd03512">
    <property type="entry name" value="Alkane-hydroxylase"/>
    <property type="match status" value="1"/>
</dbReference>
<evidence type="ECO:0000256" key="1">
    <source>
        <dbReference type="ARBA" id="ARBA00004429"/>
    </source>
</evidence>
<evidence type="ECO:0000256" key="3">
    <source>
        <dbReference type="ARBA" id="ARBA00022475"/>
    </source>
</evidence>
<evidence type="ECO:0000256" key="10">
    <source>
        <dbReference type="ARBA" id="ARBA00023033"/>
    </source>
</evidence>
<dbReference type="Pfam" id="PF00487">
    <property type="entry name" value="FA_desaturase"/>
    <property type="match status" value="1"/>
</dbReference>
<comment type="similarity">
    <text evidence="2">Belongs to the fatty acid desaturase type 1 family. AlkB subfamily.</text>
</comment>
<name>A0A916DU98_9BACT</name>
<feature type="transmembrane region" description="Helical" evidence="12">
    <location>
        <begin position="29"/>
        <end position="46"/>
    </location>
</feature>